<keyword evidence="4" id="KW-0812">Transmembrane</keyword>
<feature type="region of interest" description="Disordered" evidence="3">
    <location>
        <begin position="207"/>
        <end position="239"/>
    </location>
</feature>
<evidence type="ECO:0000313" key="6">
    <source>
        <dbReference type="Proteomes" id="UP000504637"/>
    </source>
</evidence>
<dbReference type="OrthoDB" id="188042at2759"/>
<name>A0A6J3M1M1_9PEZI</name>
<proteinExistence type="predicted"/>
<feature type="disulfide bond" evidence="2">
    <location>
        <begin position="270"/>
        <end position="284"/>
    </location>
</feature>
<evidence type="ECO:0000256" key="3">
    <source>
        <dbReference type="SAM" id="MobiDB-lite"/>
    </source>
</evidence>
<feature type="region of interest" description="Disordered" evidence="3">
    <location>
        <begin position="303"/>
        <end position="324"/>
    </location>
</feature>
<evidence type="ECO:0000259" key="5">
    <source>
        <dbReference type="PROSITE" id="PS50941"/>
    </source>
</evidence>
<gene>
    <name evidence="7" type="ORF">K489DRAFT_382750</name>
</gene>
<evidence type="ECO:0000256" key="1">
    <source>
        <dbReference type="ARBA" id="ARBA00022669"/>
    </source>
</evidence>
<dbReference type="SUPFAM" id="SSF57016">
    <property type="entry name" value="Plant lectins/antimicrobial peptides"/>
    <property type="match status" value="1"/>
</dbReference>
<feature type="compositionally biased region" description="Basic and acidic residues" evidence="3">
    <location>
        <begin position="223"/>
        <end position="239"/>
    </location>
</feature>
<keyword evidence="1 2" id="KW-0147">Chitin-binding</keyword>
<feature type="domain" description="Chitin-binding type-1" evidence="5">
    <location>
        <begin position="251"/>
        <end position="297"/>
    </location>
</feature>
<reference evidence="7" key="3">
    <citation type="submission" date="2025-08" db="UniProtKB">
        <authorList>
            <consortium name="RefSeq"/>
        </authorList>
    </citation>
    <scope>IDENTIFICATION</scope>
    <source>
        <strain evidence="7">CBS 342.82</strain>
    </source>
</reference>
<reference evidence="7" key="2">
    <citation type="submission" date="2020-04" db="EMBL/GenBank/DDBJ databases">
        <authorList>
            <consortium name="NCBI Genome Project"/>
        </authorList>
    </citation>
    <scope>NUCLEOTIDE SEQUENCE</scope>
    <source>
        <strain evidence="7">CBS 342.82</strain>
    </source>
</reference>
<organism evidence="7">
    <name type="scientific">Dissoconium aciculare CBS 342.82</name>
    <dbReference type="NCBI Taxonomy" id="1314786"/>
    <lineage>
        <taxon>Eukaryota</taxon>
        <taxon>Fungi</taxon>
        <taxon>Dikarya</taxon>
        <taxon>Ascomycota</taxon>
        <taxon>Pezizomycotina</taxon>
        <taxon>Dothideomycetes</taxon>
        <taxon>Dothideomycetidae</taxon>
        <taxon>Mycosphaerellales</taxon>
        <taxon>Dissoconiaceae</taxon>
        <taxon>Dissoconium</taxon>
    </lineage>
</organism>
<dbReference type="PANTHER" id="PTHR48172">
    <property type="match status" value="1"/>
</dbReference>
<evidence type="ECO:0000313" key="7">
    <source>
        <dbReference type="RefSeq" id="XP_033457853.1"/>
    </source>
</evidence>
<dbReference type="Proteomes" id="UP000504637">
    <property type="component" value="Unplaced"/>
</dbReference>
<accession>A0A6J3M1M1</accession>
<dbReference type="Gene3D" id="3.30.60.10">
    <property type="entry name" value="Endochitinase-like"/>
    <property type="match status" value="1"/>
</dbReference>
<comment type="caution">
    <text evidence="2">Lacks conserved residue(s) required for the propagation of feature annotation.</text>
</comment>
<dbReference type="RefSeq" id="XP_033457853.1">
    <property type="nucleotide sequence ID" value="XM_033605452.1"/>
</dbReference>
<feature type="region of interest" description="Disordered" evidence="3">
    <location>
        <begin position="558"/>
        <end position="599"/>
    </location>
</feature>
<keyword evidence="4" id="KW-0472">Membrane</keyword>
<dbReference type="PROSITE" id="PS50941">
    <property type="entry name" value="CHIT_BIND_I_2"/>
    <property type="match status" value="1"/>
</dbReference>
<dbReference type="InterPro" id="IPR001002">
    <property type="entry name" value="Chitin-bd_1"/>
</dbReference>
<evidence type="ECO:0000256" key="2">
    <source>
        <dbReference type="PROSITE-ProRule" id="PRU00261"/>
    </source>
</evidence>
<dbReference type="AlphaFoldDB" id="A0A6J3M1M1"/>
<keyword evidence="2" id="KW-1015">Disulfide bond</keyword>
<feature type="compositionally biased region" description="Basic and acidic residues" evidence="3">
    <location>
        <begin position="583"/>
        <end position="599"/>
    </location>
</feature>
<protein>
    <submittedName>
        <fullName evidence="7">Carbohydrate-binding module family 18 protein</fullName>
    </submittedName>
</protein>
<keyword evidence="6" id="KW-1185">Reference proteome</keyword>
<dbReference type="PANTHER" id="PTHR48172:SF2">
    <property type="entry name" value="VACUOLAR PROTEIN SORTING PROTEIN 62"/>
    <property type="match status" value="1"/>
</dbReference>
<sequence>MQRAGRSWFYAFCIVAIVYILFTLIGVQITKNAPSSELTENLQWIATGKFWADREMCRWFGVCGLFHMVNTAGWTWSHHKDRVAPIDRDFSRYWNSSEEDPDSWSREEKKLREIPQYVLDYAPYVHLFSREEFWPTDLAEHLEHTTASVNYTHIANFGQQQNLSNLRELNDYRGAEYGRYMYLKSNDNVEERPDWLVSAHNIPDIAEKDGAAPWPASPETEDEARTPEDHRDLDAPEGKGHHIAERVASQDGRCGGNSGFTCTGSRFGPCCSIYGWCGNNEAYCADPCDPLAGTCYSPYAPPRGPKQDLRKRSSTRRANPHNGGHSSAPAFLVVVPKEDGIVDAFWFFFYSFNLGEKVFDIRFGNHLGDWEHTAVRFQNGQPIQVFLSEHDFGDAYTWNAIEKYIPAMDGSGTMIGTWSNKTASAIAKRPVVYSAIGSHAMYGTPGLHPYILPFGLLHDETDRGPLWDPTLNLQSYTYDPANQTLRASLLNPRSPTGWFDFTGHWGEKYYKLGDPRQYRLAGQYHYVNGPLGPKFKNLGRTTVCQNVGKPCKVKTYMTGNWRPRPLPNDDDEGEEGGLPGGNHTDETFAKADLRRRASV</sequence>
<dbReference type="GeneID" id="54363252"/>
<dbReference type="InterPro" id="IPR036861">
    <property type="entry name" value="Endochitinase-like_sf"/>
</dbReference>
<reference evidence="7" key="1">
    <citation type="submission" date="2020-01" db="EMBL/GenBank/DDBJ databases">
        <authorList>
            <consortium name="DOE Joint Genome Institute"/>
            <person name="Haridas S."/>
            <person name="Albert R."/>
            <person name="Binder M."/>
            <person name="Bloem J."/>
            <person name="Labutti K."/>
            <person name="Salamov A."/>
            <person name="Andreopoulos B."/>
            <person name="Baker S.E."/>
            <person name="Barry K."/>
            <person name="Bills G."/>
            <person name="Bluhm B.H."/>
            <person name="Cannon C."/>
            <person name="Castanera R."/>
            <person name="Culley D.E."/>
            <person name="Daum C."/>
            <person name="Ezra D."/>
            <person name="Gonzalez J.B."/>
            <person name="Henrissat B."/>
            <person name="Kuo A."/>
            <person name="Liang C."/>
            <person name="Lipzen A."/>
            <person name="Lutzoni F."/>
            <person name="Magnuson J."/>
            <person name="Mondo S."/>
            <person name="Nolan M."/>
            <person name="Ohm R."/>
            <person name="Pangilinan J."/>
            <person name="Park H.-J."/>
            <person name="Ramirez L."/>
            <person name="Alfaro M."/>
            <person name="Sun H."/>
            <person name="Tritt A."/>
            <person name="Yoshinaga Y."/>
            <person name="Zwiers L.-H."/>
            <person name="Turgeon B.G."/>
            <person name="Goodwin S.B."/>
            <person name="Spatafora J.W."/>
            <person name="Crous P.W."/>
            <person name="Grigoriev I.V."/>
        </authorList>
    </citation>
    <scope>NUCLEOTIDE SEQUENCE</scope>
    <source>
        <strain evidence="7">CBS 342.82</strain>
    </source>
</reference>
<dbReference type="GO" id="GO:0008061">
    <property type="term" value="F:chitin binding"/>
    <property type="evidence" value="ECO:0007669"/>
    <property type="project" value="UniProtKB-UniRule"/>
</dbReference>
<keyword evidence="4" id="KW-1133">Transmembrane helix</keyword>
<feature type="transmembrane region" description="Helical" evidence="4">
    <location>
        <begin position="7"/>
        <end position="27"/>
    </location>
</feature>
<evidence type="ECO:0000256" key="4">
    <source>
        <dbReference type="SAM" id="Phobius"/>
    </source>
</evidence>
<dbReference type="CDD" id="cd11618">
    <property type="entry name" value="ChtBD1_1"/>
    <property type="match status" value="1"/>
</dbReference>